<dbReference type="GO" id="GO:0004371">
    <property type="term" value="F:glycerone kinase activity"/>
    <property type="evidence" value="ECO:0007669"/>
    <property type="project" value="InterPro"/>
</dbReference>
<dbReference type="SUPFAM" id="SSF101473">
    <property type="entry name" value="DhaL-like"/>
    <property type="match status" value="1"/>
</dbReference>
<dbReference type="Gene3D" id="1.25.40.340">
    <property type="match status" value="1"/>
</dbReference>
<evidence type="ECO:0000313" key="5">
    <source>
        <dbReference type="Proteomes" id="UP000442535"/>
    </source>
</evidence>
<name>A0A7K0K372_9ACTO</name>
<dbReference type="InterPro" id="IPR050861">
    <property type="entry name" value="Dihydroxyacetone_Kinase"/>
</dbReference>
<gene>
    <name evidence="4" type="primary">dhaL</name>
    <name evidence="4" type="ORF">FYJ63_06420</name>
</gene>
<evidence type="ECO:0000256" key="2">
    <source>
        <dbReference type="ARBA" id="ARBA00022777"/>
    </source>
</evidence>
<comment type="caution">
    <text evidence="4">The sequence shown here is derived from an EMBL/GenBank/DDBJ whole genome shotgun (WGS) entry which is preliminary data.</text>
</comment>
<dbReference type="RefSeq" id="WP_154544960.1">
    <property type="nucleotide sequence ID" value="NZ_VUMY01000010.1"/>
</dbReference>
<dbReference type="SMART" id="SM01120">
    <property type="entry name" value="Dak2"/>
    <property type="match status" value="1"/>
</dbReference>
<evidence type="ECO:0000259" key="3">
    <source>
        <dbReference type="PROSITE" id="PS51480"/>
    </source>
</evidence>
<evidence type="ECO:0000313" key="4">
    <source>
        <dbReference type="EMBL" id="MST49869.1"/>
    </source>
</evidence>
<evidence type="ECO:0000256" key="1">
    <source>
        <dbReference type="ARBA" id="ARBA00022679"/>
    </source>
</evidence>
<dbReference type="InterPro" id="IPR012737">
    <property type="entry name" value="DhaK_L_YcgS"/>
</dbReference>
<keyword evidence="1" id="KW-0808">Transferase</keyword>
<dbReference type="Pfam" id="PF02734">
    <property type="entry name" value="Dak2"/>
    <property type="match status" value="1"/>
</dbReference>
<dbReference type="PANTHER" id="PTHR28629:SF4">
    <property type="entry name" value="TRIOKINASE_FMN CYCLASE"/>
    <property type="match status" value="1"/>
</dbReference>
<dbReference type="Proteomes" id="UP000442535">
    <property type="component" value="Unassembled WGS sequence"/>
</dbReference>
<dbReference type="GO" id="GO:0019563">
    <property type="term" value="P:glycerol catabolic process"/>
    <property type="evidence" value="ECO:0007669"/>
    <property type="project" value="TreeGrafter"/>
</dbReference>
<dbReference type="AlphaFoldDB" id="A0A7K0K372"/>
<sequence length="208" mass="21475">MSDFTLETAKAWMSEYARVLDEKKEYLTELDSPIGDADHGTNMARGMKAAIEPANLDQPDLGSLFKKVGLALVSKVGGTSGPLYGTFFMRAGKEAGETTALDGAALSKALHAGLQGVLDRGKAELEDKTMVDAMTPALAAFDKAIGAADLAAASAAAAEAAKTGAEATTPMLAKKGRASYLGERSIGHQDPGATSTEYLFESLAASLA</sequence>
<dbReference type="PROSITE" id="PS51480">
    <property type="entry name" value="DHAL"/>
    <property type="match status" value="1"/>
</dbReference>
<keyword evidence="5" id="KW-1185">Reference proteome</keyword>
<dbReference type="NCBIfam" id="TIGR02365">
    <property type="entry name" value="dha_L_ycgS"/>
    <property type="match status" value="1"/>
</dbReference>
<organism evidence="4 5">
    <name type="scientific">Mobiluncus porci</name>
    <dbReference type="NCBI Taxonomy" id="2652278"/>
    <lineage>
        <taxon>Bacteria</taxon>
        <taxon>Bacillati</taxon>
        <taxon>Actinomycetota</taxon>
        <taxon>Actinomycetes</taxon>
        <taxon>Actinomycetales</taxon>
        <taxon>Actinomycetaceae</taxon>
        <taxon>Mobiluncus</taxon>
    </lineage>
</organism>
<reference evidence="4 5" key="1">
    <citation type="submission" date="2019-08" db="EMBL/GenBank/DDBJ databases">
        <title>In-depth cultivation of the pig gut microbiome towards novel bacterial diversity and tailored functional studies.</title>
        <authorList>
            <person name="Wylensek D."/>
            <person name="Hitch T.C.A."/>
            <person name="Clavel T."/>
        </authorList>
    </citation>
    <scope>NUCLEOTIDE SEQUENCE [LARGE SCALE GENOMIC DNA]</scope>
    <source>
        <strain evidence="4 5">RF-GAM-744-WT-7</strain>
    </source>
</reference>
<dbReference type="PANTHER" id="PTHR28629">
    <property type="entry name" value="TRIOKINASE/FMN CYCLASE"/>
    <property type="match status" value="1"/>
</dbReference>
<protein>
    <submittedName>
        <fullName evidence="4">Dihydroxyacetone kinase subunit L</fullName>
    </submittedName>
</protein>
<dbReference type="InterPro" id="IPR036117">
    <property type="entry name" value="DhaL_dom_sf"/>
</dbReference>
<dbReference type="GO" id="GO:0005829">
    <property type="term" value="C:cytosol"/>
    <property type="evidence" value="ECO:0007669"/>
    <property type="project" value="TreeGrafter"/>
</dbReference>
<feature type="domain" description="DhaL" evidence="3">
    <location>
        <begin position="7"/>
        <end position="205"/>
    </location>
</feature>
<keyword evidence="2 4" id="KW-0418">Kinase</keyword>
<dbReference type="InterPro" id="IPR004007">
    <property type="entry name" value="DhaL_dom"/>
</dbReference>
<dbReference type="FunFam" id="1.25.40.340:FF:000002">
    <property type="entry name" value="Dihydroxyacetone kinase, L subunit"/>
    <property type="match status" value="1"/>
</dbReference>
<accession>A0A7K0K372</accession>
<dbReference type="EMBL" id="VUMY01000010">
    <property type="protein sequence ID" value="MST49869.1"/>
    <property type="molecule type" value="Genomic_DNA"/>
</dbReference>
<proteinExistence type="predicted"/>